<evidence type="ECO:0000313" key="2">
    <source>
        <dbReference type="Proteomes" id="UP000008793"/>
    </source>
</evidence>
<dbReference type="HOGENOM" id="CLU_1649526_0_0_6"/>
<gene>
    <name evidence="1" type="ordered locus">EbC_17730</name>
</gene>
<sequence>MKKINLRTVLMSVVILLFGFAGYSLGKEQVRANDVFFCTANFNTHSGDEMLSLSINYNLNHGDGYITMNGTYFKDGVKKSDIDLKKEFLYTQQDGEFTFTEKPNGVMEVNDGDQQVLRKFLSDFYFSRNVGTHHVRIKQIRPGVWIFTTTPTPYMICSEY</sequence>
<protein>
    <submittedName>
        <fullName evidence="1">Uncharacterized protein</fullName>
    </submittedName>
</protein>
<keyword evidence="2" id="KW-1185">Reference proteome</keyword>
<dbReference type="GeneID" id="90511799"/>
<dbReference type="EMBL" id="FP236843">
    <property type="protein sequence ID" value="CAX59304.1"/>
    <property type="molecule type" value="Genomic_DNA"/>
</dbReference>
<name>D8MR47_ERWBE</name>
<reference evidence="1 2" key="1">
    <citation type="journal article" date="2010" name="BMC Genomics">
        <title>Genome comparison of the epiphytic bacteria Erwinia billingiae and E. tasmaniensis with the pear pathogen E. pyrifoliae.</title>
        <authorList>
            <person name="Kube M."/>
            <person name="Migdoll A.M."/>
            <person name="Gehring I."/>
            <person name="Heitmann K."/>
            <person name="Mayer Y."/>
            <person name="Kuhl H."/>
            <person name="Knaust F."/>
            <person name="Geider K."/>
            <person name="Reinhardt R."/>
        </authorList>
    </citation>
    <scope>NUCLEOTIDE SEQUENCE [LARGE SCALE GENOMIC DNA]</scope>
    <source>
        <strain evidence="1 2">Eb661</strain>
    </source>
</reference>
<dbReference type="KEGG" id="ebi:EbC_17730"/>
<dbReference type="AlphaFoldDB" id="D8MR47"/>
<organism evidence="2">
    <name type="scientific">Erwinia billingiae (strain Eb661)</name>
    <dbReference type="NCBI Taxonomy" id="634500"/>
    <lineage>
        <taxon>Bacteria</taxon>
        <taxon>Pseudomonadati</taxon>
        <taxon>Pseudomonadota</taxon>
        <taxon>Gammaproteobacteria</taxon>
        <taxon>Enterobacterales</taxon>
        <taxon>Erwiniaceae</taxon>
        <taxon>Erwinia</taxon>
    </lineage>
</organism>
<dbReference type="Proteomes" id="UP000008793">
    <property type="component" value="Chromosome"/>
</dbReference>
<evidence type="ECO:0000313" key="1">
    <source>
        <dbReference type="EMBL" id="CAX59304.1"/>
    </source>
</evidence>
<dbReference type="RefSeq" id="WP_013201797.1">
    <property type="nucleotide sequence ID" value="NC_014306.1"/>
</dbReference>
<proteinExistence type="predicted"/>
<accession>D8MR47</accession>